<keyword evidence="4" id="KW-1185">Reference proteome</keyword>
<dbReference type="EMBL" id="PVTF01000017">
    <property type="protein sequence ID" value="PRY34354.1"/>
    <property type="molecule type" value="Genomic_DNA"/>
</dbReference>
<feature type="compositionally biased region" description="Low complexity" evidence="1">
    <location>
        <begin position="53"/>
        <end position="78"/>
    </location>
</feature>
<protein>
    <submittedName>
        <fullName evidence="3">Uncharacterized protein DUF3558</fullName>
    </submittedName>
</protein>
<evidence type="ECO:0000313" key="3">
    <source>
        <dbReference type="EMBL" id="PRY34354.1"/>
    </source>
</evidence>
<dbReference type="RefSeq" id="WP_106195227.1">
    <property type="nucleotide sequence ID" value="NZ_PVTF01000017.1"/>
</dbReference>
<dbReference type="Proteomes" id="UP000239494">
    <property type="component" value="Unassembled WGS sequence"/>
</dbReference>
<evidence type="ECO:0000256" key="1">
    <source>
        <dbReference type="SAM" id="MobiDB-lite"/>
    </source>
</evidence>
<evidence type="ECO:0000256" key="2">
    <source>
        <dbReference type="SAM" id="SignalP"/>
    </source>
</evidence>
<feature type="signal peptide" evidence="2">
    <location>
        <begin position="1"/>
        <end position="22"/>
    </location>
</feature>
<name>A0A2T0SLS4_9PSEU</name>
<reference evidence="3 4" key="1">
    <citation type="submission" date="2018-03" db="EMBL/GenBank/DDBJ databases">
        <title>Genomic Encyclopedia of Archaeal and Bacterial Type Strains, Phase II (KMG-II): from individual species to whole genera.</title>
        <authorList>
            <person name="Goeker M."/>
        </authorList>
    </citation>
    <scope>NUCLEOTIDE SEQUENCE [LARGE SCALE GENOMIC DNA]</scope>
    <source>
        <strain evidence="3 4">DSM 44720</strain>
    </source>
</reference>
<dbReference type="InterPro" id="IPR024520">
    <property type="entry name" value="DUF3558"/>
</dbReference>
<organism evidence="3 4">
    <name type="scientific">Umezawaea tangerina</name>
    <dbReference type="NCBI Taxonomy" id="84725"/>
    <lineage>
        <taxon>Bacteria</taxon>
        <taxon>Bacillati</taxon>
        <taxon>Actinomycetota</taxon>
        <taxon>Actinomycetes</taxon>
        <taxon>Pseudonocardiales</taxon>
        <taxon>Pseudonocardiaceae</taxon>
        <taxon>Umezawaea</taxon>
    </lineage>
</organism>
<gene>
    <name evidence="3" type="ORF">CLV43_117128</name>
</gene>
<accession>A0A2T0SLS4</accession>
<feature type="region of interest" description="Disordered" evidence="1">
    <location>
        <begin position="33"/>
        <end position="81"/>
    </location>
</feature>
<feature type="compositionally biased region" description="Polar residues" evidence="1">
    <location>
        <begin position="38"/>
        <end position="52"/>
    </location>
</feature>
<keyword evidence="2" id="KW-0732">Signal</keyword>
<sequence>MRRALISLLVVVLGLTTGCAYTVRGTPVAEQRLDIDSPFSTDSGNDPSSSVDPSESAPPTTSGSGTPPTSSSDTPADPVSNLCGLVGWGDMPYTGTDKAGPPTDRDYDPTYDQSCKWQTKSGSLDVGVTLRYRAGKPLALQQNTGEYDLNGHKVTYLDRSTDAEVQPSCVLVLDYAAGGLGIIVIDGSNKYGPICDQGKHLAEVLLSKEP</sequence>
<dbReference type="PROSITE" id="PS51257">
    <property type="entry name" value="PROKAR_LIPOPROTEIN"/>
    <property type="match status" value="1"/>
</dbReference>
<feature type="region of interest" description="Disordered" evidence="1">
    <location>
        <begin position="93"/>
        <end position="113"/>
    </location>
</feature>
<proteinExistence type="predicted"/>
<dbReference type="AlphaFoldDB" id="A0A2T0SLS4"/>
<comment type="caution">
    <text evidence="3">The sequence shown here is derived from an EMBL/GenBank/DDBJ whole genome shotgun (WGS) entry which is preliminary data.</text>
</comment>
<dbReference type="OrthoDB" id="3685002at2"/>
<evidence type="ECO:0000313" key="4">
    <source>
        <dbReference type="Proteomes" id="UP000239494"/>
    </source>
</evidence>
<dbReference type="Pfam" id="PF12079">
    <property type="entry name" value="DUF3558"/>
    <property type="match status" value="1"/>
</dbReference>
<feature type="chain" id="PRO_5039411549" evidence="2">
    <location>
        <begin position="23"/>
        <end position="210"/>
    </location>
</feature>